<evidence type="ECO:0000256" key="2">
    <source>
        <dbReference type="SAM" id="Phobius"/>
    </source>
</evidence>
<dbReference type="Pfam" id="PF12822">
    <property type="entry name" value="ECF_trnsprt"/>
    <property type="match status" value="1"/>
</dbReference>
<protein>
    <submittedName>
        <fullName evidence="3">ECF transporter S component</fullName>
    </submittedName>
</protein>
<keyword evidence="2" id="KW-0472">Membrane</keyword>
<keyword evidence="2" id="KW-0812">Transmembrane</keyword>
<dbReference type="InterPro" id="IPR024529">
    <property type="entry name" value="ECF_trnsprt_substrate-spec"/>
</dbReference>
<organism evidence="3 4">
    <name type="scientific">Candidatus Fimimonas gallinarum</name>
    <dbReference type="NCBI Taxonomy" id="2840821"/>
    <lineage>
        <taxon>Bacteria</taxon>
        <taxon>Pseudomonadati</taxon>
        <taxon>Myxococcota</taxon>
        <taxon>Myxococcia</taxon>
        <taxon>Myxococcales</taxon>
        <taxon>Cystobacterineae</taxon>
        <taxon>Myxococcaceae</taxon>
        <taxon>Myxococcaceae incertae sedis</taxon>
        <taxon>Candidatus Fimimonas</taxon>
    </lineage>
</organism>
<evidence type="ECO:0000256" key="1">
    <source>
        <dbReference type="SAM" id="MobiDB-lite"/>
    </source>
</evidence>
<reference evidence="3" key="2">
    <citation type="journal article" date="2021" name="PeerJ">
        <title>Extensive microbial diversity within the chicken gut microbiome revealed by metagenomics and culture.</title>
        <authorList>
            <person name="Gilroy R."/>
            <person name="Ravi A."/>
            <person name="Getino M."/>
            <person name="Pursley I."/>
            <person name="Horton D.L."/>
            <person name="Alikhan N.F."/>
            <person name="Baker D."/>
            <person name="Gharbi K."/>
            <person name="Hall N."/>
            <person name="Watson M."/>
            <person name="Adriaenssens E.M."/>
            <person name="Foster-Nyarko E."/>
            <person name="Jarju S."/>
            <person name="Secka A."/>
            <person name="Antonio M."/>
            <person name="Oren A."/>
            <person name="Chaudhuri R.R."/>
            <person name="La Ragione R."/>
            <person name="Hildebrand F."/>
            <person name="Pallen M.J."/>
        </authorList>
    </citation>
    <scope>NUCLEOTIDE SEQUENCE</scope>
    <source>
        <strain evidence="3">CHK121-14286</strain>
    </source>
</reference>
<dbReference type="AlphaFoldDB" id="A0A9D1E4I0"/>
<feature type="transmembrane region" description="Helical" evidence="2">
    <location>
        <begin position="159"/>
        <end position="177"/>
    </location>
</feature>
<keyword evidence="2" id="KW-1133">Transmembrane helix</keyword>
<evidence type="ECO:0000313" key="3">
    <source>
        <dbReference type="EMBL" id="HIR66144.1"/>
    </source>
</evidence>
<sequence>MKNKTFTTLNTVTTAMLAAFAVVLSGVFHNLVADFATLFSPMHLPVFLAGILCGQWLGLICGFVTPILSFLSTGRPPFPNGIIPMVFELACYGFLSGLFRNLFVKNPKTKKLASLFAVALAMIAGRAVNAVAGAALLAVNNAPFFPSLVTKFLGNFTSTWAGIVLQLVLVPSLVFALQKSGVLARYLPPQEKSADISQSESEGQKDLPDATHQQNTDG</sequence>
<feature type="transmembrane region" description="Helical" evidence="2">
    <location>
        <begin position="12"/>
        <end position="32"/>
    </location>
</feature>
<dbReference type="GO" id="GO:0022857">
    <property type="term" value="F:transmembrane transporter activity"/>
    <property type="evidence" value="ECO:0007669"/>
    <property type="project" value="InterPro"/>
</dbReference>
<dbReference type="Proteomes" id="UP000824200">
    <property type="component" value="Unassembled WGS sequence"/>
</dbReference>
<proteinExistence type="predicted"/>
<dbReference type="Gene3D" id="1.10.1760.20">
    <property type="match status" value="1"/>
</dbReference>
<name>A0A9D1E4I0_9BACT</name>
<accession>A0A9D1E4I0</accession>
<evidence type="ECO:0000313" key="4">
    <source>
        <dbReference type="Proteomes" id="UP000824200"/>
    </source>
</evidence>
<feature type="transmembrane region" description="Helical" evidence="2">
    <location>
        <begin position="44"/>
        <end position="70"/>
    </location>
</feature>
<comment type="caution">
    <text evidence="3">The sequence shown here is derived from an EMBL/GenBank/DDBJ whole genome shotgun (WGS) entry which is preliminary data.</text>
</comment>
<dbReference type="EMBL" id="DVHL01000037">
    <property type="protein sequence ID" value="HIR66144.1"/>
    <property type="molecule type" value="Genomic_DNA"/>
</dbReference>
<feature type="transmembrane region" description="Helical" evidence="2">
    <location>
        <begin position="82"/>
        <end position="103"/>
    </location>
</feature>
<feature type="region of interest" description="Disordered" evidence="1">
    <location>
        <begin position="191"/>
        <end position="218"/>
    </location>
</feature>
<feature type="transmembrane region" description="Helical" evidence="2">
    <location>
        <begin position="115"/>
        <end position="139"/>
    </location>
</feature>
<gene>
    <name evidence="3" type="ORF">IAC95_04640</name>
</gene>
<reference evidence="3" key="1">
    <citation type="submission" date="2020-10" db="EMBL/GenBank/DDBJ databases">
        <authorList>
            <person name="Gilroy R."/>
        </authorList>
    </citation>
    <scope>NUCLEOTIDE SEQUENCE</scope>
    <source>
        <strain evidence="3">CHK121-14286</strain>
    </source>
</reference>